<keyword evidence="7" id="KW-0175">Coiled coil</keyword>
<reference evidence="10 11" key="1">
    <citation type="submission" date="2022-10" db="EMBL/GenBank/DDBJ databases">
        <title>Janthinobacterium sp. hw3 Genome sequencing.</title>
        <authorList>
            <person name="Park S."/>
        </authorList>
    </citation>
    <scope>NUCLEOTIDE SEQUENCE [LARGE SCALE GENOMIC DNA]</scope>
    <source>
        <strain evidence="11">hw3</strain>
    </source>
</reference>
<comment type="caution">
    <text evidence="10">The sequence shown here is derived from an EMBL/GenBank/DDBJ whole genome shotgun (WGS) entry which is preliminary data.</text>
</comment>
<feature type="domain" description="Response regulatory" evidence="9">
    <location>
        <begin position="9"/>
        <end position="123"/>
    </location>
</feature>
<evidence type="ECO:0000259" key="8">
    <source>
        <dbReference type="PROSITE" id="PS50109"/>
    </source>
</evidence>
<comment type="catalytic activity">
    <reaction evidence="1">
        <text>ATP + protein L-histidine = ADP + protein N-phospho-L-histidine.</text>
        <dbReference type="EC" id="2.7.13.3"/>
    </reaction>
</comment>
<dbReference type="Pfam" id="PF00072">
    <property type="entry name" value="Response_reg"/>
    <property type="match status" value="1"/>
</dbReference>
<dbReference type="InterPro" id="IPR005467">
    <property type="entry name" value="His_kinase_dom"/>
</dbReference>
<evidence type="ECO:0000256" key="1">
    <source>
        <dbReference type="ARBA" id="ARBA00000085"/>
    </source>
</evidence>
<keyword evidence="10" id="KW-0067">ATP-binding</keyword>
<feature type="modified residue" description="4-aspartylphosphate" evidence="6">
    <location>
        <position position="58"/>
    </location>
</feature>
<dbReference type="Gene3D" id="1.10.287.130">
    <property type="match status" value="1"/>
</dbReference>
<dbReference type="PANTHER" id="PTHR43047:SF72">
    <property type="entry name" value="OSMOSENSING HISTIDINE PROTEIN KINASE SLN1"/>
    <property type="match status" value="1"/>
</dbReference>
<evidence type="ECO:0000256" key="6">
    <source>
        <dbReference type="PROSITE-ProRule" id="PRU00169"/>
    </source>
</evidence>
<dbReference type="PROSITE" id="PS50109">
    <property type="entry name" value="HIS_KIN"/>
    <property type="match status" value="1"/>
</dbReference>
<sequence>MAADGSAVRVLVVDDEASHMQALCDTLRDYGYQTVGFTAGEAALAELGGGGYALLLADLMMPGMDGITLLQAALRSDPDLACLIMTGDGTIGSAVEAMQQGALDYILKPFKLSVILPVLKRALAMRQLRIDKAQVEQSLRERAAELAQANRELDLARAKAELASRAKSAFISSMSHELRTPLNAILGFSHILSSTTLPSTAAQKREFAAHILKSSKHLLALINEILDLAKVESGTMELELQAVPLAELIQECATLIQPLCAARQLRLALPAAAQLRALADPTRLKQIMLNLLSNAAKYNREGGAIAVHCGAGGGRVRIRVCDTGMGLRPEQLGELFQPFNRLGQEHGGEEGTGIGLVVTRRLVELMDGAIGAASEPGQGSEFWIDLPAA</sequence>
<dbReference type="SMART" id="SM00387">
    <property type="entry name" value="HATPase_c"/>
    <property type="match status" value="1"/>
</dbReference>
<evidence type="ECO:0000256" key="2">
    <source>
        <dbReference type="ARBA" id="ARBA00012438"/>
    </source>
</evidence>
<dbReference type="PROSITE" id="PS50110">
    <property type="entry name" value="RESPONSE_REGULATORY"/>
    <property type="match status" value="1"/>
</dbReference>
<dbReference type="InterPro" id="IPR011006">
    <property type="entry name" value="CheY-like_superfamily"/>
</dbReference>
<dbReference type="InterPro" id="IPR036097">
    <property type="entry name" value="HisK_dim/P_sf"/>
</dbReference>
<dbReference type="InterPro" id="IPR004358">
    <property type="entry name" value="Sig_transdc_His_kin-like_C"/>
</dbReference>
<dbReference type="Gene3D" id="3.40.50.2300">
    <property type="match status" value="1"/>
</dbReference>
<dbReference type="RefSeq" id="WP_273674196.1">
    <property type="nucleotide sequence ID" value="NZ_JAQQXR010000013.1"/>
</dbReference>
<dbReference type="CDD" id="cd00082">
    <property type="entry name" value="HisKA"/>
    <property type="match status" value="1"/>
</dbReference>
<feature type="coiled-coil region" evidence="7">
    <location>
        <begin position="132"/>
        <end position="166"/>
    </location>
</feature>
<keyword evidence="10" id="KW-0547">Nucleotide-binding</keyword>
<dbReference type="InterPro" id="IPR003594">
    <property type="entry name" value="HATPase_dom"/>
</dbReference>
<dbReference type="SUPFAM" id="SSF55874">
    <property type="entry name" value="ATPase domain of HSP90 chaperone/DNA topoisomerase II/histidine kinase"/>
    <property type="match status" value="1"/>
</dbReference>
<dbReference type="InterPro" id="IPR001789">
    <property type="entry name" value="Sig_transdc_resp-reg_receiver"/>
</dbReference>
<keyword evidence="4" id="KW-0808">Transferase</keyword>
<name>A0ABT5K7K7_9BURK</name>
<keyword evidence="5" id="KW-0418">Kinase</keyword>
<dbReference type="GO" id="GO:0005524">
    <property type="term" value="F:ATP binding"/>
    <property type="evidence" value="ECO:0007669"/>
    <property type="project" value="UniProtKB-KW"/>
</dbReference>
<gene>
    <name evidence="10" type="ORF">OIK44_22785</name>
</gene>
<dbReference type="EMBL" id="JAQQXR010000013">
    <property type="protein sequence ID" value="MDC8760420.1"/>
    <property type="molecule type" value="Genomic_DNA"/>
</dbReference>
<feature type="domain" description="Histidine kinase" evidence="8">
    <location>
        <begin position="173"/>
        <end position="389"/>
    </location>
</feature>
<protein>
    <recommendedName>
        <fullName evidence="2">histidine kinase</fullName>
        <ecNumber evidence="2">2.7.13.3</ecNumber>
    </recommendedName>
</protein>
<keyword evidence="11" id="KW-1185">Reference proteome</keyword>
<evidence type="ECO:0000256" key="7">
    <source>
        <dbReference type="SAM" id="Coils"/>
    </source>
</evidence>
<keyword evidence="3 6" id="KW-0597">Phosphoprotein</keyword>
<dbReference type="Pfam" id="PF02518">
    <property type="entry name" value="HATPase_c"/>
    <property type="match status" value="1"/>
</dbReference>
<accession>A0ABT5K7K7</accession>
<evidence type="ECO:0000313" key="11">
    <source>
        <dbReference type="Proteomes" id="UP001221208"/>
    </source>
</evidence>
<dbReference type="SMART" id="SM00448">
    <property type="entry name" value="REC"/>
    <property type="match status" value="1"/>
</dbReference>
<evidence type="ECO:0000256" key="5">
    <source>
        <dbReference type="ARBA" id="ARBA00022777"/>
    </source>
</evidence>
<dbReference type="SMART" id="SM00388">
    <property type="entry name" value="HisKA"/>
    <property type="match status" value="1"/>
</dbReference>
<dbReference type="PRINTS" id="PR00344">
    <property type="entry name" value="BCTRLSENSOR"/>
</dbReference>
<dbReference type="SUPFAM" id="SSF52172">
    <property type="entry name" value="CheY-like"/>
    <property type="match status" value="1"/>
</dbReference>
<dbReference type="InterPro" id="IPR003661">
    <property type="entry name" value="HisK_dim/P_dom"/>
</dbReference>
<evidence type="ECO:0000256" key="4">
    <source>
        <dbReference type="ARBA" id="ARBA00022679"/>
    </source>
</evidence>
<dbReference type="InterPro" id="IPR036890">
    <property type="entry name" value="HATPase_C_sf"/>
</dbReference>
<dbReference type="EC" id="2.7.13.3" evidence="2"/>
<dbReference type="Gene3D" id="3.30.565.10">
    <property type="entry name" value="Histidine kinase-like ATPase, C-terminal domain"/>
    <property type="match status" value="1"/>
</dbReference>
<proteinExistence type="predicted"/>
<dbReference type="SUPFAM" id="SSF47384">
    <property type="entry name" value="Homodimeric domain of signal transducing histidine kinase"/>
    <property type="match status" value="1"/>
</dbReference>
<dbReference type="Pfam" id="PF00512">
    <property type="entry name" value="HisKA"/>
    <property type="match status" value="1"/>
</dbReference>
<organism evidence="10 11">
    <name type="scientific">Janthinobacterium fluminis</name>
    <dbReference type="NCBI Taxonomy" id="2987524"/>
    <lineage>
        <taxon>Bacteria</taxon>
        <taxon>Pseudomonadati</taxon>
        <taxon>Pseudomonadota</taxon>
        <taxon>Betaproteobacteria</taxon>
        <taxon>Burkholderiales</taxon>
        <taxon>Oxalobacteraceae</taxon>
        <taxon>Janthinobacterium</taxon>
    </lineage>
</organism>
<evidence type="ECO:0000256" key="3">
    <source>
        <dbReference type="ARBA" id="ARBA00022553"/>
    </source>
</evidence>
<dbReference type="PANTHER" id="PTHR43047">
    <property type="entry name" value="TWO-COMPONENT HISTIDINE PROTEIN KINASE"/>
    <property type="match status" value="1"/>
</dbReference>
<dbReference type="Proteomes" id="UP001221208">
    <property type="component" value="Unassembled WGS sequence"/>
</dbReference>
<evidence type="ECO:0000313" key="10">
    <source>
        <dbReference type="EMBL" id="MDC8760420.1"/>
    </source>
</evidence>
<evidence type="ECO:0000259" key="9">
    <source>
        <dbReference type="PROSITE" id="PS50110"/>
    </source>
</evidence>